<dbReference type="Proteomes" id="UP000075025">
    <property type="component" value="Unassembled WGS sequence"/>
</dbReference>
<dbReference type="PATRIC" id="fig|2033.6.peg.1639"/>
<gene>
    <name evidence="2" type="ORF">NS220_04175</name>
</gene>
<evidence type="ECO:0000256" key="1">
    <source>
        <dbReference type="SAM" id="Phobius"/>
    </source>
</evidence>
<feature type="transmembrane region" description="Helical" evidence="1">
    <location>
        <begin position="72"/>
        <end position="89"/>
    </location>
</feature>
<organism evidence="2 3">
    <name type="scientific">Microbacterium testaceum</name>
    <name type="common">Aureobacterium testaceum</name>
    <name type="synonym">Brevibacterium testaceum</name>
    <dbReference type="NCBI Taxonomy" id="2033"/>
    <lineage>
        <taxon>Bacteria</taxon>
        <taxon>Bacillati</taxon>
        <taxon>Actinomycetota</taxon>
        <taxon>Actinomycetes</taxon>
        <taxon>Micrococcales</taxon>
        <taxon>Microbacteriaceae</taxon>
        <taxon>Microbacterium</taxon>
    </lineage>
</organism>
<keyword evidence="1" id="KW-0472">Membrane</keyword>
<dbReference type="EMBL" id="LDRT01000021">
    <property type="protein sequence ID" value="KTR95974.1"/>
    <property type="molecule type" value="Genomic_DNA"/>
</dbReference>
<protein>
    <submittedName>
        <fullName evidence="2">Histidinol dehydrogenase</fullName>
    </submittedName>
</protein>
<feature type="transmembrane region" description="Helical" evidence="1">
    <location>
        <begin position="41"/>
        <end position="65"/>
    </location>
</feature>
<dbReference type="OrthoDB" id="5082752at2"/>
<evidence type="ECO:0000313" key="3">
    <source>
        <dbReference type="Proteomes" id="UP000075025"/>
    </source>
</evidence>
<accession>A0A147EZX4</accession>
<keyword evidence="1" id="KW-1133">Transmembrane helix</keyword>
<sequence length="151" mass="15268">MWACGRIYTDRVNSGILRIVGWAVALLVGAFYGTAGTVAQAFLVGPIPVGLLLATVGSAALLIALRTLTGDRVNALAGGLGITLVTYVFSQVGRGGSAIVAAPTPGTEWVPLVWTVVGPALMVLVAFWPGVSTAPQGTGGETTPDPAVPAR</sequence>
<comment type="caution">
    <text evidence="2">The sequence shown here is derived from an EMBL/GenBank/DDBJ whole genome shotgun (WGS) entry which is preliminary data.</text>
</comment>
<proteinExistence type="predicted"/>
<feature type="transmembrane region" description="Helical" evidence="1">
    <location>
        <begin position="109"/>
        <end position="128"/>
    </location>
</feature>
<reference evidence="2 3" key="1">
    <citation type="journal article" date="2016" name="Front. Microbiol.">
        <title>Genomic Resource of Rice Seed Associated Bacteria.</title>
        <authorList>
            <person name="Midha S."/>
            <person name="Bansal K."/>
            <person name="Sharma S."/>
            <person name="Kumar N."/>
            <person name="Patil P.P."/>
            <person name="Chaudhry V."/>
            <person name="Patil P.B."/>
        </authorList>
    </citation>
    <scope>NUCLEOTIDE SEQUENCE [LARGE SCALE GENOMIC DNA]</scope>
    <source>
        <strain evidence="2 3">NS220</strain>
    </source>
</reference>
<dbReference type="AlphaFoldDB" id="A0A147EZX4"/>
<feature type="transmembrane region" description="Helical" evidence="1">
    <location>
        <begin position="16"/>
        <end position="35"/>
    </location>
</feature>
<evidence type="ECO:0000313" key="2">
    <source>
        <dbReference type="EMBL" id="KTR95974.1"/>
    </source>
</evidence>
<keyword evidence="1" id="KW-0812">Transmembrane</keyword>
<name>A0A147EZX4_MICTE</name>